<dbReference type="EMBL" id="MLCN01000055">
    <property type="protein sequence ID" value="ONG37392.1"/>
    <property type="molecule type" value="Genomic_DNA"/>
</dbReference>
<dbReference type="GO" id="GO:0000724">
    <property type="term" value="P:double-strand break repair via homologous recombination"/>
    <property type="evidence" value="ECO:0007669"/>
    <property type="project" value="TreeGrafter"/>
</dbReference>
<reference evidence="11 12" key="1">
    <citation type="submission" date="2016-10" db="EMBL/GenBank/DDBJ databases">
        <title>Draft Genome sequence of Alkanindiges sp. strain H1.</title>
        <authorList>
            <person name="Subhash Y."/>
            <person name="Lee S."/>
        </authorList>
    </citation>
    <scope>NUCLEOTIDE SEQUENCE [LARGE SCALE GENOMIC DNA]</scope>
    <source>
        <strain evidence="11 12">H1</strain>
    </source>
</reference>
<dbReference type="PANTHER" id="PTHR11070">
    <property type="entry name" value="UVRD / RECB / PCRA DNA HELICASE FAMILY MEMBER"/>
    <property type="match status" value="1"/>
</dbReference>
<dbReference type="Pfam" id="PF00580">
    <property type="entry name" value="UvrD-helicase"/>
    <property type="match status" value="1"/>
</dbReference>
<dbReference type="EC" id="5.6.2.4" evidence="7"/>
<gene>
    <name evidence="11" type="ORF">BKE30_14710</name>
</gene>
<dbReference type="InterPro" id="IPR014017">
    <property type="entry name" value="DNA_helicase_UvrD-like_C"/>
</dbReference>
<dbReference type="PROSITE" id="PS51198">
    <property type="entry name" value="UVRD_HELICASE_ATP_BIND"/>
    <property type="match status" value="1"/>
</dbReference>
<proteinExistence type="predicted"/>
<dbReference type="PANTHER" id="PTHR11070:SF30">
    <property type="entry name" value="F-BOX DNA HELICASE 1"/>
    <property type="match status" value="1"/>
</dbReference>
<comment type="catalytic activity">
    <reaction evidence="6">
        <text>Couples ATP hydrolysis with the unwinding of duplex DNA by translocating in the 3'-5' direction.</text>
        <dbReference type="EC" id="5.6.2.4"/>
    </reaction>
</comment>
<evidence type="ECO:0000313" key="12">
    <source>
        <dbReference type="Proteomes" id="UP000192132"/>
    </source>
</evidence>
<protein>
    <recommendedName>
        <fullName evidence="7">DNA 3'-5' helicase</fullName>
        <ecNumber evidence="7">5.6.2.4</ecNumber>
    </recommendedName>
</protein>
<evidence type="ECO:0000256" key="5">
    <source>
        <dbReference type="ARBA" id="ARBA00023235"/>
    </source>
</evidence>
<keyword evidence="12" id="KW-1185">Reference proteome</keyword>
<dbReference type="Gene3D" id="3.40.50.300">
    <property type="entry name" value="P-loop containing nucleotide triphosphate hydrolases"/>
    <property type="match status" value="2"/>
</dbReference>
<keyword evidence="1 9" id="KW-0547">Nucleotide-binding</keyword>
<evidence type="ECO:0000256" key="2">
    <source>
        <dbReference type="ARBA" id="ARBA00022801"/>
    </source>
</evidence>
<sequence length="527" mass="60323">MNYMFKPTTEQEKILHRAAVGESFKVMAYAGTGKTSTLGLISKTLAAKSRKGTYLAFNKSIADEAAKKFDSSVDARTFHSLAFRQTERSLTEKLKLPRIRDNDLATHYGLIAFEAEIDPTMRVGDSKKTKYIFDIDLFRLVKKAVSYYCSTHAKQLKVTHFQFPDWMSENSKKALGETLLPIAHQYWHDQLNPNSQFPITHEIYLKKWAIQRPQIRTDYIMFDEAQDADPLMLGVLLEQKNTQVIYVGDAYQQIYDWRGAVNAMIQLNIPAERLTQSFRFGHAIADNANLYLNMLGESVPLVGTESINSRVLHMRSESFDPDAILCRTNRGAIEALMNRLKLGDNRTYGLVANSEEYIKLIEAGKLLKEGRTPNHPAFMGFTSWHDVKEYTESDKSDFELAGLVRLEEKFGFYELEKVIKQSIQAKNPQCVISTAHKSKGLEWNKVDFHDDFELKLTPDRTFNEMLNTVKRSDGIEAMYDNKPQMTQMEDSELRLLYVAVTRSKVAMNNMALKDIANRASQLKQKIN</sequence>
<evidence type="ECO:0000256" key="9">
    <source>
        <dbReference type="PROSITE-ProRule" id="PRU00560"/>
    </source>
</evidence>
<comment type="catalytic activity">
    <reaction evidence="8">
        <text>ATP + H2O = ADP + phosphate + H(+)</text>
        <dbReference type="Rhea" id="RHEA:13065"/>
        <dbReference type="ChEBI" id="CHEBI:15377"/>
        <dbReference type="ChEBI" id="CHEBI:15378"/>
        <dbReference type="ChEBI" id="CHEBI:30616"/>
        <dbReference type="ChEBI" id="CHEBI:43474"/>
        <dbReference type="ChEBI" id="CHEBI:456216"/>
        <dbReference type="EC" id="5.6.2.4"/>
    </reaction>
</comment>
<dbReference type="STRING" id="1907941.BKE30_14710"/>
<dbReference type="AlphaFoldDB" id="A0A1S8CSA7"/>
<dbReference type="GO" id="GO:0031297">
    <property type="term" value="P:replication fork processing"/>
    <property type="evidence" value="ECO:0007669"/>
    <property type="project" value="TreeGrafter"/>
</dbReference>
<evidence type="ECO:0000256" key="3">
    <source>
        <dbReference type="ARBA" id="ARBA00022806"/>
    </source>
</evidence>
<keyword evidence="3 9" id="KW-0347">Helicase</keyword>
<evidence type="ECO:0000256" key="4">
    <source>
        <dbReference type="ARBA" id="ARBA00022840"/>
    </source>
</evidence>
<evidence type="ECO:0000256" key="6">
    <source>
        <dbReference type="ARBA" id="ARBA00034617"/>
    </source>
</evidence>
<dbReference type="Proteomes" id="UP000192132">
    <property type="component" value="Unassembled WGS sequence"/>
</dbReference>
<evidence type="ECO:0000256" key="8">
    <source>
        <dbReference type="ARBA" id="ARBA00048988"/>
    </source>
</evidence>
<dbReference type="GO" id="GO:0043138">
    <property type="term" value="F:3'-5' DNA helicase activity"/>
    <property type="evidence" value="ECO:0007669"/>
    <property type="project" value="UniProtKB-EC"/>
</dbReference>
<dbReference type="InterPro" id="IPR027417">
    <property type="entry name" value="P-loop_NTPase"/>
</dbReference>
<feature type="binding site" evidence="9">
    <location>
        <begin position="28"/>
        <end position="35"/>
    </location>
    <ligand>
        <name>ATP</name>
        <dbReference type="ChEBI" id="CHEBI:30616"/>
    </ligand>
</feature>
<name>A0A1S8CSA7_9GAMM</name>
<comment type="caution">
    <text evidence="11">The sequence shown here is derived from an EMBL/GenBank/DDBJ whole genome shotgun (WGS) entry which is preliminary data.</text>
</comment>
<keyword evidence="4 9" id="KW-0067">ATP-binding</keyword>
<dbReference type="GO" id="GO:0016887">
    <property type="term" value="F:ATP hydrolysis activity"/>
    <property type="evidence" value="ECO:0007669"/>
    <property type="project" value="RHEA"/>
</dbReference>
<dbReference type="InterPro" id="IPR000212">
    <property type="entry name" value="DNA_helicase_UvrD/REP"/>
</dbReference>
<dbReference type="GO" id="GO:0003677">
    <property type="term" value="F:DNA binding"/>
    <property type="evidence" value="ECO:0007669"/>
    <property type="project" value="InterPro"/>
</dbReference>
<dbReference type="SUPFAM" id="SSF52540">
    <property type="entry name" value="P-loop containing nucleoside triphosphate hydrolases"/>
    <property type="match status" value="1"/>
</dbReference>
<keyword evidence="2 9" id="KW-0378">Hydrolase</keyword>
<accession>A0A1S8CSA7</accession>
<organism evidence="11 12">
    <name type="scientific">Alkanindiges hydrocarboniclasticus</name>
    <dbReference type="NCBI Taxonomy" id="1907941"/>
    <lineage>
        <taxon>Bacteria</taxon>
        <taxon>Pseudomonadati</taxon>
        <taxon>Pseudomonadota</taxon>
        <taxon>Gammaproteobacteria</taxon>
        <taxon>Moraxellales</taxon>
        <taxon>Moraxellaceae</taxon>
        <taxon>Alkanindiges</taxon>
    </lineage>
</organism>
<evidence type="ECO:0000313" key="11">
    <source>
        <dbReference type="EMBL" id="ONG37392.1"/>
    </source>
</evidence>
<keyword evidence="5" id="KW-0413">Isomerase</keyword>
<evidence type="ECO:0000256" key="1">
    <source>
        <dbReference type="ARBA" id="ARBA00022741"/>
    </source>
</evidence>
<evidence type="ECO:0000256" key="7">
    <source>
        <dbReference type="ARBA" id="ARBA00034808"/>
    </source>
</evidence>
<dbReference type="Pfam" id="PF13361">
    <property type="entry name" value="UvrD_C"/>
    <property type="match status" value="1"/>
</dbReference>
<evidence type="ECO:0000259" key="10">
    <source>
        <dbReference type="PROSITE" id="PS51198"/>
    </source>
</evidence>
<dbReference type="GO" id="GO:0005524">
    <property type="term" value="F:ATP binding"/>
    <property type="evidence" value="ECO:0007669"/>
    <property type="project" value="UniProtKB-UniRule"/>
</dbReference>
<dbReference type="InterPro" id="IPR014016">
    <property type="entry name" value="UvrD-like_ATP-bd"/>
</dbReference>
<feature type="domain" description="UvrD-like helicase ATP-binding" evidence="10">
    <location>
        <begin position="7"/>
        <end position="299"/>
    </location>
</feature>